<dbReference type="Proteomes" id="UP000886595">
    <property type="component" value="Unassembled WGS sequence"/>
</dbReference>
<keyword evidence="3" id="KW-1185">Reference proteome</keyword>
<organism evidence="2 3">
    <name type="scientific">Brassica carinata</name>
    <name type="common">Ethiopian mustard</name>
    <name type="synonym">Abyssinian cabbage</name>
    <dbReference type="NCBI Taxonomy" id="52824"/>
    <lineage>
        <taxon>Eukaryota</taxon>
        <taxon>Viridiplantae</taxon>
        <taxon>Streptophyta</taxon>
        <taxon>Embryophyta</taxon>
        <taxon>Tracheophyta</taxon>
        <taxon>Spermatophyta</taxon>
        <taxon>Magnoliopsida</taxon>
        <taxon>eudicotyledons</taxon>
        <taxon>Gunneridae</taxon>
        <taxon>Pentapetalae</taxon>
        <taxon>rosids</taxon>
        <taxon>malvids</taxon>
        <taxon>Brassicales</taxon>
        <taxon>Brassicaceae</taxon>
        <taxon>Brassiceae</taxon>
        <taxon>Brassica</taxon>
    </lineage>
</organism>
<sequence length="295" mass="32471">MEASIMKNLSEVIGQPSSRRDVPVEEMSFEKSHQLDSATDNTTPSEAQHQKPDSATGNCSIPVMPDNSTPSELAEFRIRSVINDLDMEPDLSSLPGNTYVDSPRQNVEAVSPVFAGNPESAPATSPAVSTLPPAAHDPVLPEQVTSDAVSLQSSAAEDAQIPAQYIEEQAEDNLARQQMHIPFNLLEMPSFSLGLSQEDGPSEAFKEQEEEVREQRKSKRPRLIPAVLQDYECDPKVTAAFHIIPDLDQRFKLMEQLVAKQPFTILPNGHCVTSSEFRDIGYRKTLLPMGVRGSF</sequence>
<feature type="region of interest" description="Disordered" evidence="1">
    <location>
        <begin position="196"/>
        <end position="219"/>
    </location>
</feature>
<evidence type="ECO:0000313" key="3">
    <source>
        <dbReference type="Proteomes" id="UP000886595"/>
    </source>
</evidence>
<protein>
    <submittedName>
        <fullName evidence="2">Uncharacterized protein</fullName>
    </submittedName>
</protein>
<name>A0A8X8B575_BRACI</name>
<dbReference type="AlphaFoldDB" id="A0A8X8B575"/>
<accession>A0A8X8B575</accession>
<feature type="compositionally biased region" description="Basic and acidic residues" evidence="1">
    <location>
        <begin position="18"/>
        <end position="34"/>
    </location>
</feature>
<evidence type="ECO:0000256" key="1">
    <source>
        <dbReference type="SAM" id="MobiDB-lite"/>
    </source>
</evidence>
<evidence type="ECO:0000313" key="2">
    <source>
        <dbReference type="EMBL" id="KAG2321672.1"/>
    </source>
</evidence>
<feature type="region of interest" description="Disordered" evidence="1">
    <location>
        <begin position="1"/>
        <end position="68"/>
    </location>
</feature>
<comment type="caution">
    <text evidence="2">The sequence shown here is derived from an EMBL/GenBank/DDBJ whole genome shotgun (WGS) entry which is preliminary data.</text>
</comment>
<feature type="compositionally biased region" description="Polar residues" evidence="1">
    <location>
        <begin position="35"/>
        <end position="59"/>
    </location>
</feature>
<proteinExistence type="predicted"/>
<dbReference type="EMBL" id="JAAMPC010000003">
    <property type="protein sequence ID" value="KAG2321672.1"/>
    <property type="molecule type" value="Genomic_DNA"/>
</dbReference>
<gene>
    <name evidence="2" type="ORF">Bca52824_014885</name>
</gene>
<reference evidence="2 3" key="1">
    <citation type="submission" date="2020-02" db="EMBL/GenBank/DDBJ databases">
        <authorList>
            <person name="Ma Q."/>
            <person name="Huang Y."/>
            <person name="Song X."/>
            <person name="Pei D."/>
        </authorList>
    </citation>
    <scope>NUCLEOTIDE SEQUENCE [LARGE SCALE GENOMIC DNA]</scope>
    <source>
        <strain evidence="2">Sxm20200214</strain>
        <tissue evidence="2">Leaf</tissue>
    </source>
</reference>